<proteinExistence type="predicted"/>
<reference evidence="1" key="1">
    <citation type="journal article" date="2014" name="Int. J. Syst. Evol. Microbiol.">
        <title>Complete genome sequence of Corynebacterium casei LMG S-19264T (=DSM 44701T), isolated from a smear-ripened cheese.</title>
        <authorList>
            <consortium name="US DOE Joint Genome Institute (JGI-PGF)"/>
            <person name="Walter F."/>
            <person name="Albersmeier A."/>
            <person name="Kalinowski J."/>
            <person name="Ruckert C."/>
        </authorList>
    </citation>
    <scope>NUCLEOTIDE SEQUENCE</scope>
    <source>
        <strain evidence="1">JCM 4490</strain>
    </source>
</reference>
<dbReference type="RefSeq" id="WP_190017433.1">
    <property type="nucleotide sequence ID" value="NZ_BMUE01000011.1"/>
</dbReference>
<organism evidence="1 2">
    <name type="scientific">Streptomyces lucensis JCM 4490</name>
    <dbReference type="NCBI Taxonomy" id="1306176"/>
    <lineage>
        <taxon>Bacteria</taxon>
        <taxon>Bacillati</taxon>
        <taxon>Actinomycetota</taxon>
        <taxon>Actinomycetes</taxon>
        <taxon>Kitasatosporales</taxon>
        <taxon>Streptomycetaceae</taxon>
        <taxon>Streptomyces</taxon>
    </lineage>
</organism>
<name>A0A918J9J8_9ACTN</name>
<evidence type="ECO:0000313" key="1">
    <source>
        <dbReference type="EMBL" id="GGW65563.1"/>
    </source>
</evidence>
<dbReference type="Proteomes" id="UP000620224">
    <property type="component" value="Unassembled WGS sequence"/>
</dbReference>
<dbReference type="EMBL" id="BMUE01000011">
    <property type="protein sequence ID" value="GGW65563.1"/>
    <property type="molecule type" value="Genomic_DNA"/>
</dbReference>
<protein>
    <submittedName>
        <fullName evidence="1">Uncharacterized protein</fullName>
    </submittedName>
</protein>
<sequence length="57" mass="6016">MAYGTMTAPEPNPRANAALAADCEVCNGWGSVITSYGRHELCRACQSPAEDECHDGS</sequence>
<dbReference type="AlphaFoldDB" id="A0A918J9J8"/>
<reference evidence="1" key="2">
    <citation type="submission" date="2020-09" db="EMBL/GenBank/DDBJ databases">
        <authorList>
            <person name="Sun Q."/>
            <person name="Ohkuma M."/>
        </authorList>
    </citation>
    <scope>NUCLEOTIDE SEQUENCE</scope>
    <source>
        <strain evidence="1">JCM 4490</strain>
    </source>
</reference>
<comment type="caution">
    <text evidence="1">The sequence shown here is derived from an EMBL/GenBank/DDBJ whole genome shotgun (WGS) entry which is preliminary data.</text>
</comment>
<evidence type="ECO:0000313" key="2">
    <source>
        <dbReference type="Proteomes" id="UP000620224"/>
    </source>
</evidence>
<gene>
    <name evidence="1" type="ORF">GCM10010503_48390</name>
</gene>
<accession>A0A918J9J8</accession>
<keyword evidence="2" id="KW-1185">Reference proteome</keyword>